<gene>
    <name evidence="4" type="ORF">AVDCRST_MAG65-2283</name>
</gene>
<feature type="domain" description="D-glucuronyl C5-epimerase C-terminal" evidence="3">
    <location>
        <begin position="234"/>
        <end position="403"/>
    </location>
</feature>
<dbReference type="EMBL" id="CADCVL010000383">
    <property type="protein sequence ID" value="CAA9495403.1"/>
    <property type="molecule type" value="Genomic_DNA"/>
</dbReference>
<reference evidence="4" key="1">
    <citation type="submission" date="2020-02" db="EMBL/GenBank/DDBJ databases">
        <authorList>
            <person name="Meier V. D."/>
        </authorList>
    </citation>
    <scope>NUCLEOTIDE SEQUENCE</scope>
    <source>
        <strain evidence="4">AVDCRST_MAG65</strain>
    </source>
</reference>
<feature type="chain" id="PRO_5026802016" description="D-glucuronyl C5-epimerase C-terminal domain-containing protein" evidence="2">
    <location>
        <begin position="27"/>
        <end position="514"/>
    </location>
</feature>
<keyword evidence="2" id="KW-0732">Signal</keyword>
<evidence type="ECO:0000256" key="2">
    <source>
        <dbReference type="SAM" id="SignalP"/>
    </source>
</evidence>
<sequence length="514" mass="56260">MLSRKLPWSIACLFALLLASPSSAVAAPVLVLGEDGEVRTTRDVPSPIGDFPVPGARSAHSDGAAGPVRARIAQAGRRRGPTVSGELRRMLRRGQIDTVRHGELRAVYDDARSTARRLRGRRGLELRGLLAILDGIASRRQLTPSRLTPLWLTLERNVRWWRTGPLPSSGQRVQFEGSQLLWQYVPGQGLHVHPLANFGRLNGFWLGGRRYREAMAQMLDELLPLRVERAGGVAWEYYFHFGPSVAPWVSGMAQGTALQALTRASQRLARSVEVAPVVQAGLAVFEAPPPAGVRVRSGRGAHYLLYSGDPGLRVLNGFVQSLAGLQTVAEMTADPRAQTLYETGRAALAREIAASDTGAWSLYSLGRVSQESSLHYHRLLTEFLANLCKRTGDGLYCETEARFAAYVSQPPALAVLTRRVRAGATGSLRFRLSKRSLVGLRIEHRGRVLLSRSLGSLPYGRRAAPRRPPRRRRGAYTVTLTATDLAGNGNAVAAPVEILPARPTRRGDKRTRSR</sequence>
<protein>
    <recommendedName>
        <fullName evidence="3">D-glucuronyl C5-epimerase C-terminal domain-containing protein</fullName>
    </recommendedName>
</protein>
<evidence type="ECO:0000259" key="3">
    <source>
        <dbReference type="Pfam" id="PF06662"/>
    </source>
</evidence>
<proteinExistence type="predicted"/>
<dbReference type="Pfam" id="PF06662">
    <property type="entry name" value="C5-epim_C"/>
    <property type="match status" value="1"/>
</dbReference>
<name>A0A6J4SDE8_9ACTN</name>
<dbReference type="AlphaFoldDB" id="A0A6J4SDE8"/>
<feature type="signal peptide" evidence="2">
    <location>
        <begin position="1"/>
        <end position="26"/>
    </location>
</feature>
<evidence type="ECO:0000313" key="4">
    <source>
        <dbReference type="EMBL" id="CAA9495403.1"/>
    </source>
</evidence>
<evidence type="ECO:0000256" key="1">
    <source>
        <dbReference type="SAM" id="MobiDB-lite"/>
    </source>
</evidence>
<organism evidence="4">
    <name type="scientific">uncultured Solirubrobacteraceae bacterium</name>
    <dbReference type="NCBI Taxonomy" id="1162706"/>
    <lineage>
        <taxon>Bacteria</taxon>
        <taxon>Bacillati</taxon>
        <taxon>Actinomycetota</taxon>
        <taxon>Thermoleophilia</taxon>
        <taxon>Solirubrobacterales</taxon>
        <taxon>Solirubrobacteraceae</taxon>
        <taxon>environmental samples</taxon>
    </lineage>
</organism>
<feature type="region of interest" description="Disordered" evidence="1">
    <location>
        <begin position="41"/>
        <end position="66"/>
    </location>
</feature>
<dbReference type="InterPro" id="IPR010598">
    <property type="entry name" value="C5-epim_C"/>
</dbReference>
<accession>A0A6J4SDE8</accession>